<dbReference type="AlphaFoldDB" id="A0A7R9UZH9"/>
<gene>
    <name evidence="1" type="ORF">CEUR00632_LOCUS520</name>
</gene>
<accession>A0A7R9UZH9</accession>
<dbReference type="EMBL" id="HBEC01001102">
    <property type="protein sequence ID" value="CAD8280485.1"/>
    <property type="molecule type" value="Transcribed_RNA"/>
</dbReference>
<reference evidence="1" key="1">
    <citation type="submission" date="2021-01" db="EMBL/GenBank/DDBJ databases">
        <authorList>
            <person name="Corre E."/>
            <person name="Pelletier E."/>
            <person name="Niang G."/>
            <person name="Scheremetjew M."/>
            <person name="Finn R."/>
            <person name="Kale V."/>
            <person name="Holt S."/>
            <person name="Cochrane G."/>
            <person name="Meng A."/>
            <person name="Brown T."/>
            <person name="Cohen L."/>
        </authorList>
    </citation>
    <scope>NUCLEOTIDE SEQUENCE</scope>
    <source>
        <strain evidence="1">CCMP219</strain>
    </source>
</reference>
<evidence type="ECO:0000313" key="1">
    <source>
        <dbReference type="EMBL" id="CAD8280485.1"/>
    </source>
</evidence>
<protein>
    <submittedName>
        <fullName evidence="1">Uncharacterized protein</fullName>
    </submittedName>
</protein>
<name>A0A7R9UZH9_9CHLO</name>
<organism evidence="1">
    <name type="scientific">Chlamydomonas euryale</name>
    <dbReference type="NCBI Taxonomy" id="1486919"/>
    <lineage>
        <taxon>Eukaryota</taxon>
        <taxon>Viridiplantae</taxon>
        <taxon>Chlorophyta</taxon>
        <taxon>core chlorophytes</taxon>
        <taxon>Chlorophyceae</taxon>
        <taxon>CS clade</taxon>
        <taxon>Chlamydomonadales</taxon>
        <taxon>Chlamydomonadaceae</taxon>
        <taxon>Chlamydomonas</taxon>
    </lineage>
</organism>
<sequence length="101" mass="10542">MYADAKEAYLRAAKLEPDNQAIQQALQKAEIGELQHVRDSRHVFKKARIATTESASELRAGAAAAAAAATKAQGGGSIGAAGAVSKRSLLSFGGEEEDEEQ</sequence>
<proteinExistence type="predicted"/>